<dbReference type="KEGG" id="sbal:HUE88_07230"/>
<dbReference type="AlphaFoldDB" id="A0A7S7LSV3"/>
<gene>
    <name evidence="1" type="ORF">HUE88_07230</name>
</gene>
<name>A0A7S7LSV3_9BACT</name>
<dbReference type="EMBL" id="CP054492">
    <property type="protein sequence ID" value="QOY50941.1"/>
    <property type="molecule type" value="Genomic_DNA"/>
</dbReference>
<dbReference type="Proteomes" id="UP000593994">
    <property type="component" value="Chromosome"/>
</dbReference>
<proteinExistence type="predicted"/>
<protein>
    <submittedName>
        <fullName evidence="1">Uncharacterized protein</fullName>
    </submittedName>
</protein>
<organism evidence="1 2">
    <name type="scientific">Candidatus Sulfurimonas baltica</name>
    <dbReference type="NCBI Taxonomy" id="2740404"/>
    <lineage>
        <taxon>Bacteria</taxon>
        <taxon>Pseudomonadati</taxon>
        <taxon>Campylobacterota</taxon>
        <taxon>Epsilonproteobacteria</taxon>
        <taxon>Campylobacterales</taxon>
        <taxon>Sulfurimonadaceae</taxon>
        <taxon>Sulfurimonas</taxon>
    </lineage>
</organism>
<dbReference type="RefSeq" id="WP_194368061.1">
    <property type="nucleotide sequence ID" value="NZ_CP054492.1"/>
</dbReference>
<evidence type="ECO:0000313" key="2">
    <source>
        <dbReference type="Proteomes" id="UP000593994"/>
    </source>
</evidence>
<keyword evidence="2" id="KW-1185">Reference proteome</keyword>
<evidence type="ECO:0000313" key="1">
    <source>
        <dbReference type="EMBL" id="QOY50941.1"/>
    </source>
</evidence>
<accession>A0A7S7LSV3</accession>
<reference evidence="1 2" key="1">
    <citation type="submission" date="2020-05" db="EMBL/GenBank/DDBJ databases">
        <title>Sulfurimonas marisnigri, sp. nov., and Sulfurimonas baltica, sp. nov., manganese oxide reducing chemolithoautotrophs of the class Epsilonproteobacteria isolated from the pelagic redoxclines of the Black and Baltic Seas and emended description of the genus Sulfurimonas.</title>
        <authorList>
            <person name="Henkel J.V."/>
            <person name="Laudan C."/>
            <person name="Werner J."/>
            <person name="Neu T."/>
            <person name="Plewe S."/>
            <person name="Sproer C."/>
            <person name="Bunk B."/>
            <person name="Schulz-Vogt H.N."/>
        </authorList>
    </citation>
    <scope>NUCLEOTIDE SEQUENCE [LARGE SCALE GENOMIC DNA]</scope>
    <source>
        <strain evidence="1 2">GD2</strain>
    </source>
</reference>
<sequence>MTSIIHKQLNFKIYNNPEVSSIMGIRGTLYIYINLECQKSEIIDLLNCDEYDGEYTLKFSSINEEIPEIVTKEQKSDLMDFLLNSQFDEEQAFNNLSEDVEYEFNYLDKYTIPYHIKNDVVKVEALLKLVSNVIINNGASKTSNFDVDELVELIRESISTLEGKDTSRTEFLDLDQKLENG</sequence>